<evidence type="ECO:0000256" key="6">
    <source>
        <dbReference type="SAM" id="Phobius"/>
    </source>
</evidence>
<evidence type="ECO:0000313" key="8">
    <source>
        <dbReference type="Proteomes" id="UP000032611"/>
    </source>
</evidence>
<dbReference type="PANTHER" id="PTHR31632:SF2">
    <property type="entry name" value="PLASMA MEMBRANE IRON PERMEASE"/>
    <property type="match status" value="1"/>
</dbReference>
<dbReference type="Proteomes" id="UP000032611">
    <property type="component" value="Chromosome"/>
</dbReference>
<dbReference type="KEGG" id="mey:TM49_15500"/>
<proteinExistence type="inferred from homology"/>
<keyword evidence="3 6" id="KW-0812">Transmembrane</keyword>
<dbReference type="GO" id="GO:0033573">
    <property type="term" value="C:high-affinity iron permease complex"/>
    <property type="evidence" value="ECO:0007669"/>
    <property type="project" value="InterPro"/>
</dbReference>
<name>A0A0D5LW56_MAREN</name>
<evidence type="ECO:0000256" key="3">
    <source>
        <dbReference type="ARBA" id="ARBA00022692"/>
    </source>
</evidence>
<dbReference type="PATRIC" id="fig|1486262.3.peg.3202"/>
<feature type="transmembrane region" description="Helical" evidence="6">
    <location>
        <begin position="162"/>
        <end position="185"/>
    </location>
</feature>
<comment type="similarity">
    <text evidence="2">Belongs to the oxidase-dependent Fe transporter (OFeT) (TC 9.A.10.1) family.</text>
</comment>
<feature type="transmembrane region" description="Helical" evidence="6">
    <location>
        <begin position="249"/>
        <end position="267"/>
    </location>
</feature>
<dbReference type="GO" id="GO:0015093">
    <property type="term" value="F:ferrous iron transmembrane transporter activity"/>
    <property type="evidence" value="ECO:0007669"/>
    <property type="project" value="TreeGrafter"/>
</dbReference>
<feature type="transmembrane region" description="Helical" evidence="6">
    <location>
        <begin position="136"/>
        <end position="156"/>
    </location>
</feature>
<evidence type="ECO:0000256" key="2">
    <source>
        <dbReference type="ARBA" id="ARBA00008333"/>
    </source>
</evidence>
<dbReference type="PANTHER" id="PTHR31632">
    <property type="entry name" value="IRON TRANSPORTER FTH1"/>
    <property type="match status" value="1"/>
</dbReference>
<reference evidence="7 8" key="1">
    <citation type="journal article" date="2015" name="Genome Announc.">
        <title>Complete genome sequence of Martelella endophytica YC6887, which has antifungal activity associated with a halophyte.</title>
        <authorList>
            <person name="Khan A."/>
            <person name="Khan H."/>
            <person name="Chung E.J."/>
            <person name="Hossain M.T."/>
            <person name="Chung Y.R."/>
        </authorList>
    </citation>
    <scope>NUCLEOTIDE SEQUENCE [LARGE SCALE GENOMIC DNA]</scope>
    <source>
        <strain evidence="7">YC6887</strain>
    </source>
</reference>
<dbReference type="Pfam" id="PF03239">
    <property type="entry name" value="FTR1"/>
    <property type="match status" value="1"/>
</dbReference>
<evidence type="ECO:0000256" key="1">
    <source>
        <dbReference type="ARBA" id="ARBA00004141"/>
    </source>
</evidence>
<dbReference type="STRING" id="1486262.TM49_15500"/>
<keyword evidence="5 6" id="KW-0472">Membrane</keyword>
<dbReference type="EMBL" id="CP010803">
    <property type="protein sequence ID" value="AJY48266.1"/>
    <property type="molecule type" value="Genomic_DNA"/>
</dbReference>
<keyword evidence="8" id="KW-1185">Reference proteome</keyword>
<protein>
    <submittedName>
        <fullName evidence="7">FTR1 family iron permease</fullName>
    </submittedName>
</protein>
<sequence>MFASIVFVVWRESVEALLVIGILDAWLVAQNTDTRKPRAYLWGGVIAGLAVAGVLAAGLLMIGEALSEEAQIIYQTAMVLVAAGLILQMVFWMRGHARNLRRDLEGSMATAVSAQNWWGVFALALIAVAREGSETVIFLYGILSAGAMSSTSAGVFAGLEGLAAAAVTYGLLMAGSRIVSWSVFFRITEIMLLLLACGLFMTGIDGLIDLGVLPRLSRGLWNSNWLLSDGTQTGGFIASLTGYRARPNLMELLAFTAYWIAIISLFTRSRWTAARIAASRG</sequence>
<comment type="subcellular location">
    <subcellularLocation>
        <location evidence="1">Membrane</location>
        <topology evidence="1">Multi-pass membrane protein</topology>
    </subcellularLocation>
</comment>
<dbReference type="OrthoDB" id="7260758at2"/>
<accession>A0A0D5LW56</accession>
<feature type="transmembrane region" description="Helical" evidence="6">
    <location>
        <begin position="112"/>
        <end position="129"/>
    </location>
</feature>
<evidence type="ECO:0000256" key="4">
    <source>
        <dbReference type="ARBA" id="ARBA00022989"/>
    </source>
</evidence>
<feature type="transmembrane region" description="Helical" evidence="6">
    <location>
        <begin position="72"/>
        <end position="92"/>
    </location>
</feature>
<gene>
    <name evidence="7" type="ORF">TM49_15500</name>
</gene>
<dbReference type="InterPro" id="IPR004923">
    <property type="entry name" value="FTR1/Fip1/EfeU"/>
</dbReference>
<dbReference type="RefSeq" id="WP_045685326.1">
    <property type="nucleotide sequence ID" value="NZ_CP010803.1"/>
</dbReference>
<dbReference type="HOGENOM" id="CLU_077905_0_1_5"/>
<dbReference type="AlphaFoldDB" id="A0A0D5LW56"/>
<evidence type="ECO:0000256" key="5">
    <source>
        <dbReference type="ARBA" id="ARBA00023136"/>
    </source>
</evidence>
<feature type="transmembrane region" description="Helical" evidence="6">
    <location>
        <begin position="40"/>
        <end position="60"/>
    </location>
</feature>
<organism evidence="7 8">
    <name type="scientific">Martelella endophytica</name>
    <dbReference type="NCBI Taxonomy" id="1486262"/>
    <lineage>
        <taxon>Bacteria</taxon>
        <taxon>Pseudomonadati</taxon>
        <taxon>Pseudomonadota</taxon>
        <taxon>Alphaproteobacteria</taxon>
        <taxon>Hyphomicrobiales</taxon>
        <taxon>Aurantimonadaceae</taxon>
        <taxon>Martelella</taxon>
    </lineage>
</organism>
<evidence type="ECO:0000313" key="7">
    <source>
        <dbReference type="EMBL" id="AJY48266.1"/>
    </source>
</evidence>
<feature type="transmembrane region" description="Helical" evidence="6">
    <location>
        <begin position="192"/>
        <end position="213"/>
    </location>
</feature>
<keyword evidence="4 6" id="KW-1133">Transmembrane helix</keyword>